<evidence type="ECO:0008006" key="8">
    <source>
        <dbReference type="Google" id="ProtNLM"/>
    </source>
</evidence>
<dbReference type="Gene3D" id="1.25.40.10">
    <property type="entry name" value="Tetratricopeptide repeat domain"/>
    <property type="match status" value="3"/>
</dbReference>
<proteinExistence type="inferred from homology"/>
<dbReference type="SUPFAM" id="SSF48452">
    <property type="entry name" value="TPR-like"/>
    <property type="match status" value="2"/>
</dbReference>
<dbReference type="InterPro" id="IPR011990">
    <property type="entry name" value="TPR-like_helical_dom_sf"/>
</dbReference>
<dbReference type="OrthoDB" id="95390at2759"/>
<evidence type="ECO:0000256" key="5">
    <source>
        <dbReference type="ARBA" id="ARBA00023273"/>
    </source>
</evidence>
<gene>
    <name evidence="6" type="ORF">CBOVIS_LOCUS6163</name>
</gene>
<evidence type="ECO:0000256" key="3">
    <source>
        <dbReference type="ARBA" id="ARBA00022737"/>
    </source>
</evidence>
<dbReference type="GO" id="GO:0097546">
    <property type="term" value="C:ciliary base"/>
    <property type="evidence" value="ECO:0007669"/>
    <property type="project" value="TreeGrafter"/>
</dbReference>
<reference evidence="6 7" key="1">
    <citation type="submission" date="2020-04" db="EMBL/GenBank/DDBJ databases">
        <authorList>
            <person name="Laetsch R D."/>
            <person name="Stevens L."/>
            <person name="Kumar S."/>
            <person name="Blaxter L. M."/>
        </authorList>
    </citation>
    <scope>NUCLEOTIDE SEQUENCE [LARGE SCALE GENOMIC DNA]</scope>
</reference>
<dbReference type="GO" id="GO:0036064">
    <property type="term" value="C:ciliary basal body"/>
    <property type="evidence" value="ECO:0007669"/>
    <property type="project" value="TreeGrafter"/>
</dbReference>
<dbReference type="GO" id="GO:0120170">
    <property type="term" value="F:intraciliary transport particle B binding"/>
    <property type="evidence" value="ECO:0007669"/>
    <property type="project" value="TreeGrafter"/>
</dbReference>
<name>A0A8S1EQP2_9PELO</name>
<keyword evidence="3" id="KW-0677">Repeat</keyword>
<comment type="caution">
    <text evidence="6">The sequence shown here is derived from an EMBL/GenBank/DDBJ whole genome shotgun (WGS) entry which is preliminary data.</text>
</comment>
<dbReference type="AlphaFoldDB" id="A0A8S1EQP2"/>
<evidence type="ECO:0000313" key="7">
    <source>
        <dbReference type="Proteomes" id="UP000494206"/>
    </source>
</evidence>
<organism evidence="6 7">
    <name type="scientific">Caenorhabditis bovis</name>
    <dbReference type="NCBI Taxonomy" id="2654633"/>
    <lineage>
        <taxon>Eukaryota</taxon>
        <taxon>Metazoa</taxon>
        <taxon>Ecdysozoa</taxon>
        <taxon>Nematoda</taxon>
        <taxon>Chromadorea</taxon>
        <taxon>Rhabditida</taxon>
        <taxon>Rhabditina</taxon>
        <taxon>Rhabditomorpha</taxon>
        <taxon>Rhabditoidea</taxon>
        <taxon>Rhabditidae</taxon>
        <taxon>Peloderinae</taxon>
        <taxon>Caenorhabditis</taxon>
    </lineage>
</organism>
<evidence type="ECO:0000256" key="1">
    <source>
        <dbReference type="ARBA" id="ARBA00004138"/>
    </source>
</evidence>
<dbReference type="GO" id="GO:0035735">
    <property type="term" value="P:intraciliary transport involved in cilium assembly"/>
    <property type="evidence" value="ECO:0007669"/>
    <property type="project" value="TreeGrafter"/>
</dbReference>
<protein>
    <recommendedName>
        <fullName evidence="8">Tetratricopeptide repeat protein 26</fullName>
    </recommendedName>
</protein>
<evidence type="ECO:0000256" key="2">
    <source>
        <dbReference type="ARBA" id="ARBA00007834"/>
    </source>
</evidence>
<dbReference type="GO" id="GO:0030992">
    <property type="term" value="C:intraciliary transport particle B"/>
    <property type="evidence" value="ECO:0007669"/>
    <property type="project" value="TreeGrafter"/>
</dbReference>
<dbReference type="GO" id="GO:0035720">
    <property type="term" value="P:intraciliary anterograde transport"/>
    <property type="evidence" value="ECO:0007669"/>
    <property type="project" value="TreeGrafter"/>
</dbReference>
<keyword evidence="7" id="KW-1185">Reference proteome</keyword>
<keyword evidence="5" id="KW-0966">Cell projection</keyword>
<evidence type="ECO:0000313" key="6">
    <source>
        <dbReference type="EMBL" id="CAB3403738.1"/>
    </source>
</evidence>
<accession>A0A8S1EQP2</accession>
<dbReference type="Proteomes" id="UP000494206">
    <property type="component" value="Unassembled WGS sequence"/>
</dbReference>
<keyword evidence="4" id="KW-0802">TPR repeat</keyword>
<dbReference type="PANTHER" id="PTHR14781">
    <property type="entry name" value="INTRAFLAGELLAR TRANSPORT PROTEIN 56"/>
    <property type="match status" value="1"/>
</dbReference>
<dbReference type="EMBL" id="CADEPM010000004">
    <property type="protein sequence ID" value="CAB3403738.1"/>
    <property type="molecule type" value="Genomic_DNA"/>
</dbReference>
<sequence length="527" mass="60513">MPELEDFLLKKDYEAAISMLQFKESEGPYDETRSLWLGHCYVRSGEYRKAAQVYEKMMKQSNYPQEVPTYLGCCLFYLGMYNEAKQVAEKAPKSGLQVRLMFHVSHKLGDEKRLMTYHQQLGDNLEDQLSLASIHYMRMHYGAAAEIYKQLLVEHPNLLAINVYMAMCYFKMDYYDVAKNVLENYANVYPTSPAVQNLRSCINFRAYSAKAADVPEIEAMLKTDLYPSAKAIMQHNLVVFKNGDKALQVFPSLMDTVPEARLNMILYYLKKDQIQDALALCGEVEPQLPSEFLIKAITFTIWGYMKDSKDHLKTAEQFFKMVGQSTAEADTITGRHSMASTNFLANKHDEALVFLNTIEEYHQNDDVFHMNYAQSLLQCRHYKDAEENFLKVTGPDRDKPLYKFMLARAFIFNGKPNFAWDILTKTKDQSDAFHLMKIIAHDCYKASEFFYAAKAFDALERADPSPENWQGKRGATAGLFRQLVQGKATNDQMSEILALVDTSHHPHAEFLSNVIRKWAKSHAVALD</sequence>
<dbReference type="InterPro" id="IPR030511">
    <property type="entry name" value="TTC26"/>
</dbReference>
<comment type="subcellular location">
    <subcellularLocation>
        <location evidence="1">Cell projection</location>
        <location evidence="1">Cilium</location>
    </subcellularLocation>
</comment>
<evidence type="ECO:0000256" key="4">
    <source>
        <dbReference type="ARBA" id="ARBA00022803"/>
    </source>
</evidence>
<dbReference type="PANTHER" id="PTHR14781:SF0">
    <property type="entry name" value="INTRAFLAGELLAR TRANSPORT PROTEIN 56"/>
    <property type="match status" value="1"/>
</dbReference>
<dbReference type="Pfam" id="PF14559">
    <property type="entry name" value="TPR_19"/>
    <property type="match status" value="1"/>
</dbReference>
<comment type="similarity">
    <text evidence="2">Belongs to the IFT56 family.</text>
</comment>